<accession>A0A927H6Q4</accession>
<dbReference type="RefSeq" id="WP_190860391.1">
    <property type="nucleotide sequence ID" value="NZ_JACXIY010000012.1"/>
</dbReference>
<name>A0A927H6Q4_9BACL</name>
<dbReference type="EMBL" id="JACXIY010000012">
    <property type="protein sequence ID" value="MBD2868804.1"/>
    <property type="molecule type" value="Genomic_DNA"/>
</dbReference>
<evidence type="ECO:0000313" key="1">
    <source>
        <dbReference type="EMBL" id="MBD2868804.1"/>
    </source>
</evidence>
<proteinExistence type="predicted"/>
<reference evidence="1" key="1">
    <citation type="submission" date="2020-09" db="EMBL/GenBank/DDBJ databases">
        <title>A novel bacterium of genus Paenibacillus, isolated from South China Sea.</title>
        <authorList>
            <person name="Huang H."/>
            <person name="Mo K."/>
            <person name="Hu Y."/>
        </authorList>
    </citation>
    <scope>NUCLEOTIDE SEQUENCE</scope>
    <source>
        <strain evidence="1">IB182493</strain>
    </source>
</reference>
<dbReference type="AlphaFoldDB" id="A0A927H6Q4"/>
<dbReference type="Proteomes" id="UP000632125">
    <property type="component" value="Unassembled WGS sequence"/>
</dbReference>
<gene>
    <name evidence="1" type="ORF">IDH41_09455</name>
</gene>
<protein>
    <submittedName>
        <fullName evidence="1">Uncharacterized protein</fullName>
    </submittedName>
</protein>
<organism evidence="1 2">
    <name type="scientific">Paenibacillus arenilitoris</name>
    <dbReference type="NCBI Taxonomy" id="2772299"/>
    <lineage>
        <taxon>Bacteria</taxon>
        <taxon>Bacillati</taxon>
        <taxon>Bacillota</taxon>
        <taxon>Bacilli</taxon>
        <taxon>Bacillales</taxon>
        <taxon>Paenibacillaceae</taxon>
        <taxon>Paenibacillus</taxon>
    </lineage>
</organism>
<evidence type="ECO:0000313" key="2">
    <source>
        <dbReference type="Proteomes" id="UP000632125"/>
    </source>
</evidence>
<sequence>MDRMTLKNRILLLFSAATLIPFSFTCEAYVYIESGFKLTRSILDLDGVSKHTVVSLISKADYNREKNQCRLVTEADTPCRPISK</sequence>
<keyword evidence="2" id="KW-1185">Reference proteome</keyword>
<comment type="caution">
    <text evidence="1">The sequence shown here is derived from an EMBL/GenBank/DDBJ whole genome shotgun (WGS) entry which is preliminary data.</text>
</comment>